<evidence type="ECO:0000313" key="3">
    <source>
        <dbReference type="Proteomes" id="UP000027936"/>
    </source>
</evidence>
<dbReference type="Proteomes" id="UP000027936">
    <property type="component" value="Unassembled WGS sequence"/>
</dbReference>
<feature type="coiled-coil region" evidence="1">
    <location>
        <begin position="1"/>
        <end position="57"/>
    </location>
</feature>
<reference evidence="2 3" key="1">
    <citation type="submission" date="2014-04" db="EMBL/GenBank/DDBJ databases">
        <title>Draft genome sequence of Bacillus azotoformans MEV2011, a (co-) denitrifying strain unable to grow in the presence of oxygen.</title>
        <authorList>
            <person name="Nielsen M."/>
            <person name="Schreiber L."/>
            <person name="Finster K."/>
            <person name="Schramm A."/>
        </authorList>
    </citation>
    <scope>NUCLEOTIDE SEQUENCE [LARGE SCALE GENOMIC DNA]</scope>
    <source>
        <strain evidence="2 3">MEV2011</strain>
    </source>
</reference>
<keyword evidence="1" id="KW-0175">Coiled coil</keyword>
<evidence type="ECO:0000313" key="2">
    <source>
        <dbReference type="EMBL" id="KEF36200.1"/>
    </source>
</evidence>
<proteinExistence type="predicted"/>
<organism evidence="2 3">
    <name type="scientific">Schinkia azotoformans MEV2011</name>
    <dbReference type="NCBI Taxonomy" id="1348973"/>
    <lineage>
        <taxon>Bacteria</taxon>
        <taxon>Bacillati</taxon>
        <taxon>Bacillota</taxon>
        <taxon>Bacilli</taxon>
        <taxon>Bacillales</taxon>
        <taxon>Bacillaceae</taxon>
        <taxon>Calidifontibacillus/Schinkia group</taxon>
        <taxon>Schinkia</taxon>
    </lineage>
</organism>
<dbReference type="AlphaFoldDB" id="A0A072NSK7"/>
<name>A0A072NSK7_SCHAZ</name>
<dbReference type="RefSeq" id="WP_035198629.1">
    <property type="nucleotide sequence ID" value="NZ_JJRY01000032.1"/>
</dbReference>
<dbReference type="PATRIC" id="fig|1348973.3.peg.4447"/>
<dbReference type="EMBL" id="JJRY01000032">
    <property type="protein sequence ID" value="KEF36200.1"/>
    <property type="molecule type" value="Genomic_DNA"/>
</dbReference>
<comment type="caution">
    <text evidence="2">The sequence shown here is derived from an EMBL/GenBank/DDBJ whole genome shotgun (WGS) entry which is preliminary data.</text>
</comment>
<evidence type="ECO:0000256" key="1">
    <source>
        <dbReference type="SAM" id="Coils"/>
    </source>
</evidence>
<accession>A0A072NSK7</accession>
<gene>
    <name evidence="2" type="ORF">M670_04581</name>
</gene>
<sequence>MIETENVLQQINQRLDGLEVQVKNIKTDLEDPVKDLKTDLESQMVDLKSDLEGQMNELKISQLDLKDGQQQILKVIS</sequence>
<protein>
    <submittedName>
        <fullName evidence="2">Uncharacterized protein</fullName>
    </submittedName>
</protein>